<protein>
    <recommendedName>
        <fullName evidence="3">CCHC-type domain-containing protein</fullName>
    </recommendedName>
</protein>
<dbReference type="Proteomes" id="UP000243499">
    <property type="component" value="Chromosome 1"/>
</dbReference>
<dbReference type="EMBL" id="CM008046">
    <property type="protein sequence ID" value="PVH67156.1"/>
    <property type="molecule type" value="Genomic_DNA"/>
</dbReference>
<dbReference type="Gramene" id="PVH67156">
    <property type="protein sequence ID" value="PVH67156"/>
    <property type="gene ID" value="PAHAL_1G439100"/>
</dbReference>
<dbReference type="AlphaFoldDB" id="A0A2T8KY98"/>
<feature type="region of interest" description="Disordered" evidence="1">
    <location>
        <begin position="237"/>
        <end position="268"/>
    </location>
</feature>
<name>A0A2T8KY98_9POAL</name>
<gene>
    <name evidence="2" type="ORF">PAHAL_1G439100</name>
</gene>
<sequence length="268" mass="30323">MQLTARIARPAACVPAPPSHEKAKACTFLRHHIHLDLKMEYLEMKDPLVLWLKLQEPFGKQKTVLLPQARHDWAQLRFVDFKTVELRLCGQVVTELEMIEKSLETFHPTNMVLQQQYRNNKYIKYYDLINVGKFKKHMNGGQKSNGNGKGKSLQGSKGNANGAKHSNEDCFRCGSKKHWSCTSTAEPHLIGLYREWKKRQNPEAHFVQAAIDANTGLHLLEPSVPPKQIDTAAMDVDPSAVSDATAGEEDTQMGNDDYDLEDEDLLDL</sequence>
<organism evidence="2">
    <name type="scientific">Panicum hallii</name>
    <dbReference type="NCBI Taxonomy" id="206008"/>
    <lineage>
        <taxon>Eukaryota</taxon>
        <taxon>Viridiplantae</taxon>
        <taxon>Streptophyta</taxon>
        <taxon>Embryophyta</taxon>
        <taxon>Tracheophyta</taxon>
        <taxon>Spermatophyta</taxon>
        <taxon>Magnoliopsida</taxon>
        <taxon>Liliopsida</taxon>
        <taxon>Poales</taxon>
        <taxon>Poaceae</taxon>
        <taxon>PACMAD clade</taxon>
        <taxon>Panicoideae</taxon>
        <taxon>Panicodae</taxon>
        <taxon>Paniceae</taxon>
        <taxon>Panicinae</taxon>
        <taxon>Panicum</taxon>
        <taxon>Panicum sect. Panicum</taxon>
    </lineage>
</organism>
<evidence type="ECO:0008006" key="3">
    <source>
        <dbReference type="Google" id="ProtNLM"/>
    </source>
</evidence>
<dbReference type="PANTHER" id="PTHR33325">
    <property type="entry name" value="ZINC FINGER, CCHC-TYPE-RELATED"/>
    <property type="match status" value="1"/>
</dbReference>
<evidence type="ECO:0000313" key="2">
    <source>
        <dbReference type="EMBL" id="PVH67156.1"/>
    </source>
</evidence>
<accession>A0A2T8KY98</accession>
<feature type="compositionally biased region" description="Low complexity" evidence="1">
    <location>
        <begin position="139"/>
        <end position="159"/>
    </location>
</feature>
<dbReference type="PANTHER" id="PTHR33325:SF11">
    <property type="entry name" value="COLD SHOCK DOMAIN-CONTAINING PROTEIN 4-LIKE"/>
    <property type="match status" value="1"/>
</dbReference>
<reference evidence="2" key="1">
    <citation type="submission" date="2018-04" db="EMBL/GenBank/DDBJ databases">
        <title>WGS assembly of Panicum hallii.</title>
        <authorList>
            <person name="Lovell J."/>
            <person name="Jenkins J."/>
            <person name="Lowry D."/>
            <person name="Mamidi S."/>
            <person name="Sreedasyam A."/>
            <person name="Weng X."/>
            <person name="Barry K."/>
            <person name="Bonette J."/>
            <person name="Campitelli B."/>
            <person name="Daum C."/>
            <person name="Gordon S."/>
            <person name="Gould B."/>
            <person name="Lipzen A."/>
            <person name="Macqueen A."/>
            <person name="Palacio-Mejia J."/>
            <person name="Plott C."/>
            <person name="Shakirov E."/>
            <person name="Shu S."/>
            <person name="Yoshinaga Y."/>
            <person name="Zane M."/>
            <person name="Rokhsar D."/>
            <person name="Grimwood J."/>
            <person name="Schmutz J."/>
            <person name="Juenger T."/>
        </authorList>
    </citation>
    <scope>NUCLEOTIDE SEQUENCE [LARGE SCALE GENOMIC DNA]</scope>
    <source>
        <strain evidence="2">FIL2</strain>
    </source>
</reference>
<feature type="compositionally biased region" description="Acidic residues" evidence="1">
    <location>
        <begin position="246"/>
        <end position="268"/>
    </location>
</feature>
<feature type="region of interest" description="Disordered" evidence="1">
    <location>
        <begin position="137"/>
        <end position="165"/>
    </location>
</feature>
<evidence type="ECO:0000256" key="1">
    <source>
        <dbReference type="SAM" id="MobiDB-lite"/>
    </source>
</evidence>
<proteinExistence type="predicted"/>